<dbReference type="Proteomes" id="UP000634229">
    <property type="component" value="Unassembled WGS sequence"/>
</dbReference>
<organism evidence="1 2">
    <name type="scientific">Streptomyces coffeae</name>
    <dbReference type="NCBI Taxonomy" id="621382"/>
    <lineage>
        <taxon>Bacteria</taxon>
        <taxon>Bacillati</taxon>
        <taxon>Actinomycetota</taxon>
        <taxon>Actinomycetes</taxon>
        <taxon>Kitasatosporales</taxon>
        <taxon>Streptomycetaceae</taxon>
        <taxon>Streptomyces</taxon>
    </lineage>
</organism>
<reference evidence="1 2" key="1">
    <citation type="submission" date="2021-01" db="EMBL/GenBank/DDBJ databases">
        <title>WGS of actinomycetes isolated from Thailand.</title>
        <authorList>
            <person name="Thawai C."/>
        </authorList>
    </citation>
    <scope>NUCLEOTIDE SEQUENCE [LARGE SCALE GENOMIC DNA]</scope>
    <source>
        <strain evidence="1 2">CA1R205</strain>
    </source>
</reference>
<dbReference type="SUPFAM" id="SSF53822">
    <property type="entry name" value="Periplasmic binding protein-like I"/>
    <property type="match status" value="1"/>
</dbReference>
<gene>
    <name evidence="1" type="ORF">JK363_15620</name>
</gene>
<keyword evidence="2" id="KW-1185">Reference proteome</keyword>
<evidence type="ECO:0008006" key="3">
    <source>
        <dbReference type="Google" id="ProtNLM"/>
    </source>
</evidence>
<comment type="caution">
    <text evidence="1">The sequence shown here is derived from an EMBL/GenBank/DDBJ whole genome shotgun (WGS) entry which is preliminary data.</text>
</comment>
<accession>A0ABS1NDA6</accession>
<protein>
    <recommendedName>
        <fullName evidence="3">ABC transporter substrate-binding protein</fullName>
    </recommendedName>
</protein>
<proteinExistence type="predicted"/>
<dbReference type="InterPro" id="IPR028082">
    <property type="entry name" value="Peripla_BP_I"/>
</dbReference>
<sequence length="902" mass="98201">MHGFVRGEGAREFLEAFTSVVVPPGGKLPGRDLIPPVLLLAEGEGEGEGERAAARVGRAVRGLRWCLYPEGAKRVPYAMLGADEIREAAGERPLSLGVGRELAADVPRHTGRLRLPDFWLARDIVEWALDPEAPEPDATGLRDHAYAERLKRGLVLRALWALGGQSADGGASAPGWLAHLQRFLAQPLFQLLPRWWWGRRCTRRLLRSRKRGWYAKWRGISHGRTAEEFFGDVARLIRSERCRGREAGVGRFEELLLRALLTDLRRTARPGRISPWRRRRLTRFAVLLELPGEGGGAAAGERFLQRYGAAARDTRCAAVVVVAVAPAEGAAAGERRSLAGVADRLRAASGLPAEPPEPLRAVLPEPPSASPDEVELTPVAPRTFRLAPAAELALTGTLVAALLSVPGVWFFERVTTEEDRTCLGGASREVVTGRAEPSDATPRQEYEEAAQMIDEENARVNQEAGEHGGTVRTVMHIGADVAKNQKGQRYNGAVPELRGIALAQRSLNEEAENNPGKVWLRVATRHAGDDFANAERVARQIVADARKKNSGIIGVVGFSHSLRQTQTAVRILGDARIPMVGTTATADAMQVSDHYRRVAPINSREAGVEAAFAHRGRIVDDGSGNCAPAEAAVVVKDPRDLYSQEIGRLFAERFGGRPTTLAYTPGGRDKSRAQLPSDDRVVVQDSIGELADAVCERITEAPRTVVYWASRAAEFSAFLDDFGDDTACEGRKLTVLAGNDLTTAALSGEYADRPWLRLYHTVHVLPAGHPRASDVAQVFNAEYAHEFGSHDLWRNDGRAALGYDAMQLMAAAVNTAYRSTETVGRSHVQLSLDNGVRKQGASGYLHFGRGDRGVSRDKPLVILRHTADGSRPVLYCGAFARNPAGRIERWGPHGEFDCPRDG</sequence>
<dbReference type="RefSeq" id="WP_201875501.1">
    <property type="nucleotide sequence ID" value="NZ_JAERRF010000008.1"/>
</dbReference>
<evidence type="ECO:0000313" key="2">
    <source>
        <dbReference type="Proteomes" id="UP000634229"/>
    </source>
</evidence>
<name>A0ABS1NDA6_9ACTN</name>
<dbReference type="Gene3D" id="3.40.50.2300">
    <property type="match status" value="2"/>
</dbReference>
<evidence type="ECO:0000313" key="1">
    <source>
        <dbReference type="EMBL" id="MBL1098076.1"/>
    </source>
</evidence>
<dbReference type="EMBL" id="JAERRF010000008">
    <property type="protein sequence ID" value="MBL1098076.1"/>
    <property type="molecule type" value="Genomic_DNA"/>
</dbReference>